<dbReference type="Gene3D" id="3.40.630.10">
    <property type="entry name" value="Zn peptidases"/>
    <property type="match status" value="1"/>
</dbReference>
<dbReference type="Pfam" id="PF01546">
    <property type="entry name" value="Peptidase_M20"/>
    <property type="match status" value="1"/>
</dbReference>
<dbReference type="CDD" id="cd08017">
    <property type="entry name" value="M20_IAA_Hyd"/>
    <property type="match status" value="1"/>
</dbReference>
<accession>A0AAV1CB54</accession>
<evidence type="ECO:0000256" key="2">
    <source>
        <dbReference type="ARBA" id="ARBA00022729"/>
    </source>
</evidence>
<evidence type="ECO:0000256" key="6">
    <source>
        <dbReference type="SAM" id="SignalP"/>
    </source>
</evidence>
<keyword evidence="9" id="KW-1185">Reference proteome</keyword>
<gene>
    <name evidence="8" type="ORF">OLC1_LOCUS4400</name>
</gene>
<evidence type="ECO:0000313" key="9">
    <source>
        <dbReference type="Proteomes" id="UP001161247"/>
    </source>
</evidence>
<dbReference type="SUPFAM" id="SSF53187">
    <property type="entry name" value="Zn-dependent exopeptidases"/>
    <property type="match status" value="1"/>
</dbReference>
<reference evidence="8" key="1">
    <citation type="submission" date="2023-03" db="EMBL/GenBank/DDBJ databases">
        <authorList>
            <person name="Julca I."/>
        </authorList>
    </citation>
    <scope>NUCLEOTIDE SEQUENCE</scope>
</reference>
<evidence type="ECO:0000256" key="1">
    <source>
        <dbReference type="ARBA" id="ARBA00006153"/>
    </source>
</evidence>
<dbReference type="Proteomes" id="UP001161247">
    <property type="component" value="Chromosome 2"/>
</dbReference>
<proteinExistence type="inferred from homology"/>
<keyword evidence="4 5" id="KW-0464">Manganese</keyword>
<dbReference type="PANTHER" id="PTHR11014:SF147">
    <property type="entry name" value="PEPTIDASE M20 DIMERISATION DOMAIN-CONTAINING PROTEIN"/>
    <property type="match status" value="1"/>
</dbReference>
<feature type="binding site" evidence="5">
    <location>
        <position position="419"/>
    </location>
    <ligand>
        <name>Mn(2+)</name>
        <dbReference type="ChEBI" id="CHEBI:29035"/>
        <label>2</label>
    </ligand>
</feature>
<organism evidence="8 9">
    <name type="scientific">Oldenlandia corymbosa var. corymbosa</name>
    <dbReference type="NCBI Taxonomy" id="529605"/>
    <lineage>
        <taxon>Eukaryota</taxon>
        <taxon>Viridiplantae</taxon>
        <taxon>Streptophyta</taxon>
        <taxon>Embryophyta</taxon>
        <taxon>Tracheophyta</taxon>
        <taxon>Spermatophyta</taxon>
        <taxon>Magnoliopsida</taxon>
        <taxon>eudicotyledons</taxon>
        <taxon>Gunneridae</taxon>
        <taxon>Pentapetalae</taxon>
        <taxon>asterids</taxon>
        <taxon>lamiids</taxon>
        <taxon>Gentianales</taxon>
        <taxon>Rubiaceae</taxon>
        <taxon>Rubioideae</taxon>
        <taxon>Spermacoceae</taxon>
        <taxon>Hedyotis-Oldenlandia complex</taxon>
        <taxon>Oldenlandia</taxon>
    </lineage>
</organism>
<dbReference type="InterPro" id="IPR002933">
    <property type="entry name" value="Peptidase_M20"/>
</dbReference>
<dbReference type="Pfam" id="PF07687">
    <property type="entry name" value="M20_dimer"/>
    <property type="match status" value="1"/>
</dbReference>
<protein>
    <submittedName>
        <fullName evidence="8">OLC1v1028170C1</fullName>
    </submittedName>
</protein>
<evidence type="ECO:0000256" key="5">
    <source>
        <dbReference type="PIRSR" id="PIRSR005962-1"/>
    </source>
</evidence>
<dbReference type="GO" id="GO:0046872">
    <property type="term" value="F:metal ion binding"/>
    <property type="evidence" value="ECO:0007669"/>
    <property type="project" value="UniProtKB-KW"/>
</dbReference>
<keyword evidence="5" id="KW-0479">Metal-binding</keyword>
<feature type="binding site" evidence="5">
    <location>
        <position position="156"/>
    </location>
    <ligand>
        <name>Mn(2+)</name>
        <dbReference type="ChEBI" id="CHEBI:29035"/>
        <label>2</label>
    </ligand>
</feature>
<dbReference type="InterPro" id="IPR017439">
    <property type="entry name" value="Amidohydrolase"/>
</dbReference>
<keyword evidence="3" id="KW-0378">Hydrolase</keyword>
<dbReference type="Gene3D" id="3.30.70.360">
    <property type="match status" value="1"/>
</dbReference>
<evidence type="ECO:0000259" key="7">
    <source>
        <dbReference type="Pfam" id="PF07687"/>
    </source>
</evidence>
<dbReference type="AlphaFoldDB" id="A0AAV1CB54"/>
<dbReference type="GO" id="GO:0005783">
    <property type="term" value="C:endoplasmic reticulum"/>
    <property type="evidence" value="ECO:0007669"/>
    <property type="project" value="TreeGrafter"/>
</dbReference>
<dbReference type="EMBL" id="OX459119">
    <property type="protein sequence ID" value="CAI9092830.1"/>
    <property type="molecule type" value="Genomic_DNA"/>
</dbReference>
<dbReference type="PIRSF" id="PIRSF005962">
    <property type="entry name" value="Pept_M20D_amidohydro"/>
    <property type="match status" value="1"/>
</dbReference>
<dbReference type="InterPro" id="IPR044757">
    <property type="entry name" value="ILR1-like_Hyd"/>
</dbReference>
<evidence type="ECO:0000256" key="4">
    <source>
        <dbReference type="ARBA" id="ARBA00023211"/>
    </source>
</evidence>
<dbReference type="FunFam" id="3.30.70.360:FF:000001">
    <property type="entry name" value="N-acetyldiaminopimelate deacetylase"/>
    <property type="match status" value="1"/>
</dbReference>
<sequence>MSTKRCNKMRDFQLLLICATFIEAVQLCFCFGSGELYQTCCLNPFLADENASLKDAVLRLANEPEMLEWMKDIRREIHENPELAYEELATSALVRRELDRMGIKYRWPVAKTGVVASIGSGFAPFVALRADMDALPIQELTELEHKSKVDGKMHACGHDGHTTMLLGAARILQELRSGLKGTVLLLFQPAEERGEGANDMIKEGVLNDVSAIFGVHLVSQYPSGVVASRPGEFLAGCGGFKAIIRGKGGHAAAPQSAIDPVLAAATSIISLQNIISRETDPLDSQVVSVTIVQAGNANNVIPESVTIAGTYRAFGRKSFYALRKRIEEVIKAQAGVHRCTAEVEFDGKDHPTIPPTVNDEGIYRHVRQVSSMILGEENIEVATIFTGSEDFAFYLEEIPGSFLLLGTRNEKIGATYPAHSPYYTIDEDVFPSGAAIHATFAISYLESLTNNCSNSCF</sequence>
<keyword evidence="2 6" id="KW-0732">Signal</keyword>
<dbReference type="PANTHER" id="PTHR11014">
    <property type="entry name" value="PEPTIDASE M20 FAMILY MEMBER"/>
    <property type="match status" value="1"/>
</dbReference>
<dbReference type="GO" id="GO:0010179">
    <property type="term" value="F:IAA-Ala conjugate hydrolase activity"/>
    <property type="evidence" value="ECO:0007669"/>
    <property type="project" value="TreeGrafter"/>
</dbReference>
<dbReference type="InterPro" id="IPR011650">
    <property type="entry name" value="Peptidase_M20_dimer"/>
</dbReference>
<feature type="binding site" evidence="5">
    <location>
        <position position="192"/>
    </location>
    <ligand>
        <name>Mn(2+)</name>
        <dbReference type="ChEBI" id="CHEBI:29035"/>
        <label>2</label>
    </ligand>
</feature>
<feature type="signal peptide" evidence="6">
    <location>
        <begin position="1"/>
        <end position="24"/>
    </location>
</feature>
<dbReference type="NCBIfam" id="TIGR01891">
    <property type="entry name" value="amidohydrolases"/>
    <property type="match status" value="1"/>
</dbReference>
<feature type="domain" description="Peptidase M20 dimerisation" evidence="7">
    <location>
        <begin position="236"/>
        <end position="334"/>
    </location>
</feature>
<feature type="binding site" evidence="5">
    <location>
        <position position="158"/>
    </location>
    <ligand>
        <name>Mn(2+)</name>
        <dbReference type="ChEBI" id="CHEBI:29035"/>
        <label>2</label>
    </ligand>
</feature>
<feature type="chain" id="PRO_5043639858" evidence="6">
    <location>
        <begin position="25"/>
        <end position="457"/>
    </location>
</feature>
<name>A0AAV1CB54_OLDCO</name>
<evidence type="ECO:0000256" key="3">
    <source>
        <dbReference type="ARBA" id="ARBA00022801"/>
    </source>
</evidence>
<evidence type="ECO:0000313" key="8">
    <source>
        <dbReference type="EMBL" id="CAI9092830.1"/>
    </source>
</evidence>
<dbReference type="GO" id="GO:0009850">
    <property type="term" value="P:auxin metabolic process"/>
    <property type="evidence" value="ECO:0007669"/>
    <property type="project" value="InterPro"/>
</dbReference>
<comment type="similarity">
    <text evidence="1">Belongs to the peptidase M20 family.</text>
</comment>
<dbReference type="InterPro" id="IPR036264">
    <property type="entry name" value="Bact_exopeptidase_dim_dom"/>
</dbReference>
<dbReference type="SUPFAM" id="SSF55031">
    <property type="entry name" value="Bacterial exopeptidase dimerisation domain"/>
    <property type="match status" value="1"/>
</dbReference>
<feature type="binding site" evidence="5">
    <location>
        <position position="216"/>
    </location>
    <ligand>
        <name>Mn(2+)</name>
        <dbReference type="ChEBI" id="CHEBI:29035"/>
        <label>2</label>
    </ligand>
</feature>
<comment type="cofactor">
    <cofactor evidence="5">
        <name>Mn(2+)</name>
        <dbReference type="ChEBI" id="CHEBI:29035"/>
    </cofactor>
    <text evidence="5">The Mn(2+) ion enhances activity.</text>
</comment>